<reference evidence="2" key="1">
    <citation type="submission" date="2021-06" db="EMBL/GenBank/DDBJ databases">
        <authorList>
            <person name="Kallberg Y."/>
            <person name="Tangrot J."/>
            <person name="Rosling A."/>
        </authorList>
    </citation>
    <scope>NUCLEOTIDE SEQUENCE</scope>
    <source>
        <strain evidence="2">MT106</strain>
    </source>
</reference>
<name>A0A9N8ZN08_9GLOM</name>
<evidence type="ECO:0000256" key="1">
    <source>
        <dbReference type="SAM" id="Phobius"/>
    </source>
</evidence>
<sequence length="179" mass="21063">MSSDAIKLNFNLNCEAHTQLLELKNENKNNKILQVILRISENPRILEILETFRSIEPFLKSTSIVRFRFTVNEHNDNSIHNIKTVIENYMNSNYDQNHYILVNDTFVDIEKNSQPTFLESSIVASNKTYNAEDGDIFDEACELDEIYYWGFRQWCTFALFYGSFLIFVARFFPSSYSLH</sequence>
<organism evidence="2 3">
    <name type="scientific">Ambispora gerdemannii</name>
    <dbReference type="NCBI Taxonomy" id="144530"/>
    <lineage>
        <taxon>Eukaryota</taxon>
        <taxon>Fungi</taxon>
        <taxon>Fungi incertae sedis</taxon>
        <taxon>Mucoromycota</taxon>
        <taxon>Glomeromycotina</taxon>
        <taxon>Glomeromycetes</taxon>
        <taxon>Archaeosporales</taxon>
        <taxon>Ambisporaceae</taxon>
        <taxon>Ambispora</taxon>
    </lineage>
</organism>
<keyword evidence="1" id="KW-0812">Transmembrane</keyword>
<evidence type="ECO:0000313" key="3">
    <source>
        <dbReference type="Proteomes" id="UP000789831"/>
    </source>
</evidence>
<keyword evidence="1" id="KW-1133">Transmembrane helix</keyword>
<feature type="transmembrane region" description="Helical" evidence="1">
    <location>
        <begin position="154"/>
        <end position="172"/>
    </location>
</feature>
<keyword evidence="3" id="KW-1185">Reference proteome</keyword>
<comment type="caution">
    <text evidence="2">The sequence shown here is derived from an EMBL/GenBank/DDBJ whole genome shotgun (WGS) entry which is preliminary data.</text>
</comment>
<protein>
    <submittedName>
        <fullName evidence="2">10178_t:CDS:1</fullName>
    </submittedName>
</protein>
<proteinExistence type="predicted"/>
<accession>A0A9N8ZN08</accession>
<keyword evidence="1" id="KW-0472">Membrane</keyword>
<dbReference type="AlphaFoldDB" id="A0A9N8ZN08"/>
<dbReference type="Proteomes" id="UP000789831">
    <property type="component" value="Unassembled WGS sequence"/>
</dbReference>
<evidence type="ECO:0000313" key="2">
    <source>
        <dbReference type="EMBL" id="CAG8501304.1"/>
    </source>
</evidence>
<gene>
    <name evidence="2" type="ORF">AGERDE_LOCUS4261</name>
</gene>
<dbReference type="EMBL" id="CAJVPL010000475">
    <property type="protein sequence ID" value="CAG8501304.1"/>
    <property type="molecule type" value="Genomic_DNA"/>
</dbReference>